<dbReference type="InterPro" id="IPR013626">
    <property type="entry name" value="PaO"/>
</dbReference>
<dbReference type="PANTHER" id="PTHR21266">
    <property type="entry name" value="IRON-SULFUR DOMAIN CONTAINING PROTEIN"/>
    <property type="match status" value="1"/>
</dbReference>
<dbReference type="GO" id="GO:0010277">
    <property type="term" value="F:chlorophyllide a oxygenase activity"/>
    <property type="evidence" value="ECO:0007669"/>
    <property type="project" value="InterPro"/>
</dbReference>
<feature type="compositionally biased region" description="Polar residues" evidence="14">
    <location>
        <begin position="42"/>
        <end position="51"/>
    </location>
</feature>
<evidence type="ECO:0000256" key="11">
    <source>
        <dbReference type="ARBA" id="ARBA00023004"/>
    </source>
</evidence>
<proteinExistence type="predicted"/>
<keyword evidence="3" id="KW-0150">Chloroplast</keyword>
<evidence type="ECO:0000256" key="1">
    <source>
        <dbReference type="ARBA" id="ARBA00004229"/>
    </source>
</evidence>
<feature type="domain" description="Rieske" evidence="16">
    <location>
        <begin position="77"/>
        <end position="187"/>
    </location>
</feature>
<dbReference type="Gene3D" id="2.102.10.10">
    <property type="entry name" value="Rieske [2Fe-2S] iron-sulphur domain"/>
    <property type="match status" value="1"/>
</dbReference>
<keyword evidence="10" id="KW-0560">Oxidoreductase</keyword>
<evidence type="ECO:0000256" key="10">
    <source>
        <dbReference type="ARBA" id="ARBA00023002"/>
    </source>
</evidence>
<dbReference type="Pfam" id="PF00355">
    <property type="entry name" value="Rieske"/>
    <property type="match status" value="1"/>
</dbReference>
<dbReference type="InterPro" id="IPR050584">
    <property type="entry name" value="Cholesterol_7-desaturase"/>
</dbReference>
<evidence type="ECO:0000256" key="6">
    <source>
        <dbReference type="ARBA" id="ARBA00022714"/>
    </source>
</evidence>
<gene>
    <name evidence="17" type="ORF">SI7747_04005514</name>
</gene>
<dbReference type="SUPFAM" id="SSF50022">
    <property type="entry name" value="ISP domain"/>
    <property type="match status" value="1"/>
</dbReference>
<protein>
    <recommendedName>
        <fullName evidence="16">Rieske domain-containing protein</fullName>
    </recommendedName>
</protein>
<keyword evidence="9 15" id="KW-1133">Transmembrane helix</keyword>
<keyword evidence="13 15" id="KW-0472">Membrane</keyword>
<dbReference type="Gene3D" id="3.90.380.10">
    <property type="entry name" value="Naphthalene 1,2-dioxygenase Alpha Subunit, Chain A, domain 1"/>
    <property type="match status" value="1"/>
</dbReference>
<evidence type="ECO:0000259" key="16">
    <source>
        <dbReference type="PROSITE" id="PS51296"/>
    </source>
</evidence>
<feature type="transmembrane region" description="Helical" evidence="15">
    <location>
        <begin position="426"/>
        <end position="444"/>
    </location>
</feature>
<sequence>MEALRVSPLLPRVPTFTRSSRLFLLHQSRPPLVSHHGRTSGKSKLNCTVPTVSPRPPDQSSFLDVETRSEFDWYAQWYPPGAGLRPRQAGAAREDRARAGRGCVVGPIGGEMAGVQGPLPHRLAPLSEGRIDQWGRLQCVYHGWCFDGNGSCKYIPQAPADGPPLHTFKKACATPYPSCEQNKILWFWPNSDPQFKDILTQKRPPYVPELDDPSYSCTMGMRDLPYGYEVLVENLMDPAHVPYAHYRIMRIPKASKNLTSSIGNLEMLKVTEEERSASLQPKKRRFLLVFICIPVSLGRSRLIWVFPRNFAVWIDRIIPRWVFHIGQNLIIDSDLNLLHLEERKIAESGISNWQRACFVPTKSDALVVAFRKWLKKYSNNQVNWGPKYWSHTVQCSSCRGRSRIASVALIAGLAVMKQSFLSAATARSGLFCVAVLCFVASRWLSHFIHKNFYYHDYSHALR</sequence>
<dbReference type="InterPro" id="IPR017941">
    <property type="entry name" value="Rieske_2Fe-2S"/>
</dbReference>
<dbReference type="GO" id="GO:0016020">
    <property type="term" value="C:membrane"/>
    <property type="evidence" value="ECO:0007669"/>
    <property type="project" value="UniProtKB-SubCell"/>
</dbReference>
<dbReference type="InterPro" id="IPR036922">
    <property type="entry name" value="Rieske_2Fe-2S_sf"/>
</dbReference>
<dbReference type="GO" id="GO:0051537">
    <property type="term" value="F:2 iron, 2 sulfur cluster binding"/>
    <property type="evidence" value="ECO:0007669"/>
    <property type="project" value="UniProtKB-KW"/>
</dbReference>
<dbReference type="Pfam" id="PF08417">
    <property type="entry name" value="PaO"/>
    <property type="match status" value="1"/>
</dbReference>
<evidence type="ECO:0000256" key="2">
    <source>
        <dbReference type="ARBA" id="ARBA00004370"/>
    </source>
</evidence>
<keyword evidence="11" id="KW-0408">Iron</keyword>
<dbReference type="PANTHER" id="PTHR21266:SF32">
    <property type="entry name" value="CHOLESTEROL 7-DESATURASE NVD"/>
    <property type="match status" value="1"/>
</dbReference>
<dbReference type="EMBL" id="LR743591">
    <property type="protein sequence ID" value="CAA2619347.1"/>
    <property type="molecule type" value="Genomic_DNA"/>
</dbReference>
<keyword evidence="7" id="KW-0479">Metal-binding</keyword>
<evidence type="ECO:0000256" key="8">
    <source>
        <dbReference type="ARBA" id="ARBA00022946"/>
    </source>
</evidence>
<dbReference type="Proteomes" id="UP001189122">
    <property type="component" value="Unassembled WGS sequence"/>
</dbReference>
<keyword evidence="8" id="KW-0809">Transit peptide</keyword>
<evidence type="ECO:0000256" key="4">
    <source>
        <dbReference type="ARBA" id="ARBA00022640"/>
    </source>
</evidence>
<evidence type="ECO:0000256" key="5">
    <source>
        <dbReference type="ARBA" id="ARBA00022692"/>
    </source>
</evidence>
<comment type="subcellular location">
    <subcellularLocation>
        <location evidence="2">Membrane</location>
    </subcellularLocation>
    <subcellularLocation>
        <location evidence="1">Plastid</location>
        <location evidence="1">Chloroplast</location>
    </subcellularLocation>
</comment>
<dbReference type="AlphaFoldDB" id="A0A7I8IND4"/>
<evidence type="ECO:0000256" key="14">
    <source>
        <dbReference type="SAM" id="MobiDB-lite"/>
    </source>
</evidence>
<evidence type="ECO:0000256" key="3">
    <source>
        <dbReference type="ARBA" id="ARBA00022528"/>
    </source>
</evidence>
<evidence type="ECO:0000256" key="12">
    <source>
        <dbReference type="ARBA" id="ARBA00023014"/>
    </source>
</evidence>
<dbReference type="PROSITE" id="PS51296">
    <property type="entry name" value="RIESKE"/>
    <property type="match status" value="1"/>
</dbReference>
<dbReference type="GO" id="GO:0046872">
    <property type="term" value="F:metal ion binding"/>
    <property type="evidence" value="ECO:0007669"/>
    <property type="project" value="UniProtKB-KW"/>
</dbReference>
<accession>A0A7I8IND4</accession>
<dbReference type="GO" id="GO:0009507">
    <property type="term" value="C:chloroplast"/>
    <property type="evidence" value="ECO:0007669"/>
    <property type="project" value="UniProtKB-SubCell"/>
</dbReference>
<keyword evidence="12" id="KW-0411">Iron-sulfur</keyword>
<organism evidence="17">
    <name type="scientific">Spirodela intermedia</name>
    <name type="common">Intermediate duckweed</name>
    <dbReference type="NCBI Taxonomy" id="51605"/>
    <lineage>
        <taxon>Eukaryota</taxon>
        <taxon>Viridiplantae</taxon>
        <taxon>Streptophyta</taxon>
        <taxon>Embryophyta</taxon>
        <taxon>Tracheophyta</taxon>
        <taxon>Spermatophyta</taxon>
        <taxon>Magnoliopsida</taxon>
        <taxon>Liliopsida</taxon>
        <taxon>Araceae</taxon>
        <taxon>Lemnoideae</taxon>
        <taxon>Spirodela</taxon>
    </lineage>
</organism>
<keyword evidence="18" id="KW-1185">Reference proteome</keyword>
<evidence type="ECO:0000313" key="17">
    <source>
        <dbReference type="EMBL" id="CAA2619347.1"/>
    </source>
</evidence>
<evidence type="ECO:0000256" key="13">
    <source>
        <dbReference type="ARBA" id="ARBA00023136"/>
    </source>
</evidence>
<dbReference type="SUPFAM" id="SSF55961">
    <property type="entry name" value="Bet v1-like"/>
    <property type="match status" value="1"/>
</dbReference>
<feature type="region of interest" description="Disordered" evidence="14">
    <location>
        <begin position="32"/>
        <end position="61"/>
    </location>
</feature>
<reference evidence="17 18" key="1">
    <citation type="submission" date="2019-12" db="EMBL/GenBank/DDBJ databases">
        <authorList>
            <person name="Scholz U."/>
            <person name="Mascher M."/>
            <person name="Fiebig A."/>
        </authorList>
    </citation>
    <scope>NUCLEOTIDE SEQUENCE</scope>
</reference>
<evidence type="ECO:0000256" key="9">
    <source>
        <dbReference type="ARBA" id="ARBA00022989"/>
    </source>
</evidence>
<name>A0A7I8IND4_SPIIN</name>
<keyword evidence="4" id="KW-0934">Plastid</keyword>
<evidence type="ECO:0000313" key="18">
    <source>
        <dbReference type="Proteomes" id="UP001189122"/>
    </source>
</evidence>
<keyword evidence="5 15" id="KW-0812">Transmembrane</keyword>
<evidence type="ECO:0000256" key="7">
    <source>
        <dbReference type="ARBA" id="ARBA00022723"/>
    </source>
</evidence>
<evidence type="ECO:0000256" key="15">
    <source>
        <dbReference type="SAM" id="Phobius"/>
    </source>
</evidence>
<keyword evidence="6" id="KW-0001">2Fe-2S</keyword>
<dbReference type="EMBL" id="CACRZD030000004">
    <property type="protein sequence ID" value="CAA6659074.1"/>
    <property type="molecule type" value="Genomic_DNA"/>
</dbReference>